<evidence type="ECO:0000313" key="1">
    <source>
        <dbReference type="EMBL" id="GJD66340.1"/>
    </source>
</evidence>
<reference evidence="1" key="1">
    <citation type="journal article" date="2016" name="Front. Microbiol.">
        <title>Genome Sequence of the Piezophilic, Mesophilic Sulfate-Reducing Bacterium Desulfovibrio indicus J2T.</title>
        <authorList>
            <person name="Cao J."/>
            <person name="Maignien L."/>
            <person name="Shao Z."/>
            <person name="Alain K."/>
            <person name="Jebbar M."/>
        </authorList>
    </citation>
    <scope>NUCLEOTIDE SEQUENCE</scope>
    <source>
        <strain evidence="1">JCM 32048</strain>
    </source>
</reference>
<dbReference type="AlphaFoldDB" id="A0AA37M7V4"/>
<keyword evidence="2" id="KW-1185">Reference proteome</keyword>
<organism evidence="1 2">
    <name type="scientific">Methylobacterium frigidaeris</name>
    <dbReference type="NCBI Taxonomy" id="2038277"/>
    <lineage>
        <taxon>Bacteria</taxon>
        <taxon>Pseudomonadati</taxon>
        <taxon>Pseudomonadota</taxon>
        <taxon>Alphaproteobacteria</taxon>
        <taxon>Hyphomicrobiales</taxon>
        <taxon>Methylobacteriaceae</taxon>
        <taxon>Methylobacterium</taxon>
    </lineage>
</organism>
<name>A0AA37M7V4_9HYPH</name>
<sequence>MSDPQSSEPWQWGEAHWRNLVDQVRAGRRYRPARWRDGARCAVALSFDSDHETNELREGGKSIGRMSWGQYGNRVGVPRSRRCSTATV</sequence>
<gene>
    <name evidence="1" type="ORF">MPEAHAMD_6537</name>
</gene>
<reference evidence="1" key="2">
    <citation type="submission" date="2021-08" db="EMBL/GenBank/DDBJ databases">
        <authorList>
            <person name="Tani A."/>
            <person name="Ola A."/>
            <person name="Ogura Y."/>
            <person name="Katsura K."/>
            <person name="Hayashi T."/>
        </authorList>
    </citation>
    <scope>NUCLEOTIDE SEQUENCE</scope>
    <source>
        <strain evidence="1">JCM 32048</strain>
    </source>
</reference>
<protein>
    <submittedName>
        <fullName evidence="1">Uncharacterized protein</fullName>
    </submittedName>
</protein>
<dbReference type="Gene3D" id="3.20.20.370">
    <property type="entry name" value="Glycoside hydrolase/deacetylase"/>
    <property type="match status" value="1"/>
</dbReference>
<comment type="caution">
    <text evidence="1">The sequence shown here is derived from an EMBL/GenBank/DDBJ whole genome shotgun (WGS) entry which is preliminary data.</text>
</comment>
<dbReference type="EMBL" id="BPQJ01000062">
    <property type="protein sequence ID" value="GJD66340.1"/>
    <property type="molecule type" value="Genomic_DNA"/>
</dbReference>
<dbReference type="Proteomes" id="UP001055286">
    <property type="component" value="Unassembled WGS sequence"/>
</dbReference>
<evidence type="ECO:0000313" key="2">
    <source>
        <dbReference type="Proteomes" id="UP001055286"/>
    </source>
</evidence>
<proteinExistence type="predicted"/>
<accession>A0AA37M7V4</accession>